<dbReference type="InterPro" id="IPR013517">
    <property type="entry name" value="FG-GAP"/>
</dbReference>
<dbReference type="AlphaFoldDB" id="A0A1H2DDM4"/>
<keyword evidence="2" id="KW-0677">Repeat</keyword>
<evidence type="ECO:0000256" key="3">
    <source>
        <dbReference type="ARBA" id="ARBA00023180"/>
    </source>
</evidence>
<protein>
    <recommendedName>
        <fullName evidence="6">FG-GAP repeat-containing protein</fullName>
    </recommendedName>
</protein>
<gene>
    <name evidence="4" type="ORF">SAMN04489716_9318</name>
</gene>
<dbReference type="Proteomes" id="UP000198688">
    <property type="component" value="Chromosome I"/>
</dbReference>
<dbReference type="EMBL" id="LT629758">
    <property type="protein sequence ID" value="SDT80697.1"/>
    <property type="molecule type" value="Genomic_DNA"/>
</dbReference>
<dbReference type="InterPro" id="IPR028994">
    <property type="entry name" value="Integrin_alpha_N"/>
</dbReference>
<dbReference type="PANTHER" id="PTHR36220:SF1">
    <property type="entry name" value="GAMMA TUBULIN COMPLEX COMPONENT C-TERMINAL DOMAIN-CONTAINING PROTEIN"/>
    <property type="match status" value="1"/>
</dbReference>
<dbReference type="STRING" id="113562.SAMN04489716_9318"/>
<keyword evidence="5" id="KW-1185">Reference proteome</keyword>
<dbReference type="SMART" id="SM00191">
    <property type="entry name" value="Int_alpha"/>
    <property type="match status" value="3"/>
</dbReference>
<dbReference type="SUPFAM" id="SSF69318">
    <property type="entry name" value="Integrin alpha N-terminal domain"/>
    <property type="match status" value="1"/>
</dbReference>
<dbReference type="InterPro" id="IPR013519">
    <property type="entry name" value="Int_alpha_beta-p"/>
</dbReference>
<dbReference type="Gene3D" id="2.130.10.130">
    <property type="entry name" value="Integrin alpha, N-terminal"/>
    <property type="match status" value="1"/>
</dbReference>
<sequence>MENDFNGDGVRDLASADPEAAAAGVSAAGTVTVLYGATGAVQVIHQDTAGVPDANEAGERFGLSLTSYDANSDGCSDLLVGAPYEDIGTQVDAGAVCLLYGSPAGLLTGATAAISYDQSSSAVPGEAEAGDWFGYSLAASKTPANVPFLLVGAPGEDLGTTADAGTVDLLHAGTWAGFDQGSAGYPDTDTSDSVVTTYEANDRFGYAVAATPYHIAVGAPGETALGSAFTGEVAVYSTTLTTATTPIPTLLRAATQDGPLSGAAEANDLFAASLSMAAYHPSGAMLLPRSLIAVGIPGEDLTVDGVDHDSAGRVMVLQANESGTVVEFGEYSQSVANVDDDIASGDHFGQQVLVVNRTPNGYATSDTMLLMVGVPGKDAPGKADTGYVHSFSLLGAAGDADRILRPGTAGLPGAEAAQDFRGLSFAASADHLYLATPYAENQAVHRVPWANVLSSGTSAVTTYQAGSTSIPAGASFGAAVS</sequence>
<evidence type="ECO:0000313" key="4">
    <source>
        <dbReference type="EMBL" id="SDT80697.1"/>
    </source>
</evidence>
<evidence type="ECO:0000256" key="2">
    <source>
        <dbReference type="ARBA" id="ARBA00022737"/>
    </source>
</evidence>
<evidence type="ECO:0008006" key="6">
    <source>
        <dbReference type="Google" id="ProtNLM"/>
    </source>
</evidence>
<evidence type="ECO:0000313" key="5">
    <source>
        <dbReference type="Proteomes" id="UP000198688"/>
    </source>
</evidence>
<name>A0A1H2DDM4_9ACTN</name>
<proteinExistence type="predicted"/>
<evidence type="ECO:0000256" key="1">
    <source>
        <dbReference type="ARBA" id="ARBA00022729"/>
    </source>
</evidence>
<reference evidence="4 5" key="1">
    <citation type="submission" date="2016-10" db="EMBL/GenBank/DDBJ databases">
        <authorList>
            <person name="de Groot N.N."/>
        </authorList>
    </citation>
    <scope>NUCLEOTIDE SEQUENCE [LARGE SCALE GENOMIC DNA]</scope>
    <source>
        <strain evidence="4 5">DSM 43941</strain>
    </source>
</reference>
<keyword evidence="3" id="KW-0325">Glycoprotein</keyword>
<keyword evidence="1" id="KW-0732">Signal</keyword>
<accession>A0A1H2DDM4</accession>
<dbReference type="Pfam" id="PF01839">
    <property type="entry name" value="FG-GAP"/>
    <property type="match status" value="1"/>
</dbReference>
<organism evidence="4 5">
    <name type="scientific">Actinoplanes derwentensis</name>
    <dbReference type="NCBI Taxonomy" id="113562"/>
    <lineage>
        <taxon>Bacteria</taxon>
        <taxon>Bacillati</taxon>
        <taxon>Actinomycetota</taxon>
        <taxon>Actinomycetes</taxon>
        <taxon>Micromonosporales</taxon>
        <taxon>Micromonosporaceae</taxon>
        <taxon>Actinoplanes</taxon>
    </lineage>
</organism>
<dbReference type="PROSITE" id="PS51470">
    <property type="entry name" value="FG_GAP"/>
    <property type="match status" value="1"/>
</dbReference>
<dbReference type="PANTHER" id="PTHR36220">
    <property type="entry name" value="UNNAMED PRODUCT"/>
    <property type="match status" value="1"/>
</dbReference>